<comment type="caution">
    <text evidence="2">The sequence shown here is derived from an EMBL/GenBank/DDBJ whole genome shotgun (WGS) entry which is preliminary data.</text>
</comment>
<evidence type="ECO:0000256" key="1">
    <source>
        <dbReference type="SAM" id="MobiDB-lite"/>
    </source>
</evidence>
<proteinExistence type="predicted"/>
<reference evidence="2" key="1">
    <citation type="submission" date="2020-11" db="EMBL/GenBank/DDBJ databases">
        <authorList>
            <person name="Whiteford S."/>
        </authorList>
    </citation>
    <scope>NUCLEOTIDE SEQUENCE</scope>
</reference>
<dbReference type="AlphaFoldDB" id="A0A8S4GCF8"/>
<keyword evidence="3" id="KW-1185">Reference proteome</keyword>
<sequence length="479" mass="55456">MASDTNLLNEDICCEVEVETEDMEEMEVVSRAEKRVRDLDEEELWTEVGRRGKIVARSLSNPDKSVAVIPEEQIEVSLTSRKDRLPKQIELARILKKENICDITKIKYVNPYKILIKFRNGESAEKLLQCSHFKNNDIICQKTFEVGVSYGTIKDIDLDLSEPEILKDLSSDIPIMSIKRLMRRNYDEEGEEFTKSECVRVCFKGPILPAYIRTCGIRTEVYPFVFPVSQCSKCWRFGHNYKTCSQNKIICPKCGKPHPNCDTSSFKCVNCSGKHMALAKNCPVYLKEKKIRELMAEHNCTYKRALTIDEPLSTPQEIRATPSTYHPTDVQKERATSSARSPTYAEIVKAPAEVHHTESYKTKKEIKKNNEENKRKKKRKSHRDIHSDCSDLYSESSNDEIMENQKNKEEDTEKHNNIDKEKLDIQGLIQKIKETIFMKRMSFEEKLKHCGSIIYQWMISLIIECVSDWPVIKSFIQNG</sequence>
<feature type="compositionally biased region" description="Basic and acidic residues" evidence="1">
    <location>
        <begin position="403"/>
        <end position="415"/>
    </location>
</feature>
<protein>
    <submittedName>
        <fullName evidence="2">(diamondback moth) hypothetical protein</fullName>
    </submittedName>
</protein>
<gene>
    <name evidence="2" type="ORF">PLXY2_LOCUS16082</name>
</gene>
<feature type="compositionally biased region" description="Polar residues" evidence="1">
    <location>
        <begin position="313"/>
        <end position="326"/>
    </location>
</feature>
<dbReference type="Proteomes" id="UP000653454">
    <property type="component" value="Unassembled WGS sequence"/>
</dbReference>
<dbReference type="EMBL" id="CAJHNJ030000431">
    <property type="protein sequence ID" value="CAG9137839.1"/>
    <property type="molecule type" value="Genomic_DNA"/>
</dbReference>
<feature type="region of interest" description="Disordered" evidence="1">
    <location>
        <begin position="313"/>
        <end position="415"/>
    </location>
</feature>
<accession>A0A8S4GCF8</accession>
<feature type="compositionally biased region" description="Basic and acidic residues" evidence="1">
    <location>
        <begin position="352"/>
        <end position="374"/>
    </location>
</feature>
<evidence type="ECO:0000313" key="3">
    <source>
        <dbReference type="Proteomes" id="UP000653454"/>
    </source>
</evidence>
<name>A0A8S4GCF8_PLUXY</name>
<organism evidence="2 3">
    <name type="scientific">Plutella xylostella</name>
    <name type="common">Diamondback moth</name>
    <name type="synonym">Plutella maculipennis</name>
    <dbReference type="NCBI Taxonomy" id="51655"/>
    <lineage>
        <taxon>Eukaryota</taxon>
        <taxon>Metazoa</taxon>
        <taxon>Ecdysozoa</taxon>
        <taxon>Arthropoda</taxon>
        <taxon>Hexapoda</taxon>
        <taxon>Insecta</taxon>
        <taxon>Pterygota</taxon>
        <taxon>Neoptera</taxon>
        <taxon>Endopterygota</taxon>
        <taxon>Lepidoptera</taxon>
        <taxon>Glossata</taxon>
        <taxon>Ditrysia</taxon>
        <taxon>Yponomeutoidea</taxon>
        <taxon>Plutellidae</taxon>
        <taxon>Plutella</taxon>
    </lineage>
</organism>
<evidence type="ECO:0000313" key="2">
    <source>
        <dbReference type="EMBL" id="CAG9137839.1"/>
    </source>
</evidence>